<protein>
    <submittedName>
        <fullName evidence="1">Uncharacterized protein</fullName>
    </submittedName>
</protein>
<name>A0A9D4QQ31_DREPO</name>
<dbReference type="Proteomes" id="UP000828390">
    <property type="component" value="Unassembled WGS sequence"/>
</dbReference>
<dbReference type="AlphaFoldDB" id="A0A9D4QQ31"/>
<dbReference type="EMBL" id="JAIWYP010000004">
    <property type="protein sequence ID" value="KAH3838185.1"/>
    <property type="molecule type" value="Genomic_DNA"/>
</dbReference>
<reference evidence="1" key="1">
    <citation type="journal article" date="2019" name="bioRxiv">
        <title>The Genome of the Zebra Mussel, Dreissena polymorpha: A Resource for Invasive Species Research.</title>
        <authorList>
            <person name="McCartney M.A."/>
            <person name="Auch B."/>
            <person name="Kono T."/>
            <person name="Mallez S."/>
            <person name="Zhang Y."/>
            <person name="Obille A."/>
            <person name="Becker A."/>
            <person name="Abrahante J.E."/>
            <person name="Garbe J."/>
            <person name="Badalamenti J.P."/>
            <person name="Herman A."/>
            <person name="Mangelson H."/>
            <person name="Liachko I."/>
            <person name="Sullivan S."/>
            <person name="Sone E.D."/>
            <person name="Koren S."/>
            <person name="Silverstein K.A.T."/>
            <person name="Beckman K.B."/>
            <person name="Gohl D.M."/>
        </authorList>
    </citation>
    <scope>NUCLEOTIDE SEQUENCE</scope>
    <source>
        <strain evidence="1">Duluth1</strain>
        <tissue evidence="1">Whole animal</tissue>
    </source>
</reference>
<comment type="caution">
    <text evidence="1">The sequence shown here is derived from an EMBL/GenBank/DDBJ whole genome shotgun (WGS) entry which is preliminary data.</text>
</comment>
<reference evidence="1" key="2">
    <citation type="submission" date="2020-11" db="EMBL/GenBank/DDBJ databases">
        <authorList>
            <person name="McCartney M.A."/>
            <person name="Auch B."/>
            <person name="Kono T."/>
            <person name="Mallez S."/>
            <person name="Becker A."/>
            <person name="Gohl D.M."/>
            <person name="Silverstein K.A.T."/>
            <person name="Koren S."/>
            <person name="Bechman K.B."/>
            <person name="Herman A."/>
            <person name="Abrahante J.E."/>
            <person name="Garbe J."/>
        </authorList>
    </citation>
    <scope>NUCLEOTIDE SEQUENCE</scope>
    <source>
        <strain evidence="1">Duluth1</strain>
        <tissue evidence="1">Whole animal</tissue>
    </source>
</reference>
<evidence type="ECO:0000313" key="2">
    <source>
        <dbReference type="Proteomes" id="UP000828390"/>
    </source>
</evidence>
<keyword evidence="2" id="KW-1185">Reference proteome</keyword>
<accession>A0A9D4QQ31</accession>
<sequence length="79" mass="9028">MTESLNESNVVRKAEWWAMTVLLARIGRTPKYNVCIPKNFIYQLLNGHEERKASHEAEGEASNSKTPPQHCSCCYFALE</sequence>
<proteinExistence type="predicted"/>
<organism evidence="1 2">
    <name type="scientific">Dreissena polymorpha</name>
    <name type="common">Zebra mussel</name>
    <name type="synonym">Mytilus polymorpha</name>
    <dbReference type="NCBI Taxonomy" id="45954"/>
    <lineage>
        <taxon>Eukaryota</taxon>
        <taxon>Metazoa</taxon>
        <taxon>Spiralia</taxon>
        <taxon>Lophotrochozoa</taxon>
        <taxon>Mollusca</taxon>
        <taxon>Bivalvia</taxon>
        <taxon>Autobranchia</taxon>
        <taxon>Heteroconchia</taxon>
        <taxon>Euheterodonta</taxon>
        <taxon>Imparidentia</taxon>
        <taxon>Neoheterodontei</taxon>
        <taxon>Myida</taxon>
        <taxon>Dreissenoidea</taxon>
        <taxon>Dreissenidae</taxon>
        <taxon>Dreissena</taxon>
    </lineage>
</organism>
<gene>
    <name evidence="1" type="ORF">DPMN_111593</name>
</gene>
<evidence type="ECO:0000313" key="1">
    <source>
        <dbReference type="EMBL" id="KAH3838185.1"/>
    </source>
</evidence>